<name>A0A250X7B3_9CHLO</name>
<gene>
    <name evidence="3" type="ORF">CEUSTIGMA_g6414.t1</name>
</gene>
<keyword evidence="2" id="KW-0812">Transmembrane</keyword>
<dbReference type="EMBL" id="BEGY01000037">
    <property type="protein sequence ID" value="GAX78974.1"/>
    <property type="molecule type" value="Genomic_DNA"/>
</dbReference>
<feature type="compositionally biased region" description="Basic and acidic residues" evidence="1">
    <location>
        <begin position="192"/>
        <end position="204"/>
    </location>
</feature>
<sequence length="367" mass="39219">MINRKAQARKPALSGDRSRRTWLLCLSITAAFSILPLIMLALSLASCHPRVHMYHGSAAESSLCRVVRAFGIMTGEREDSSQPVASLAPKTMPSPTHQSMSPVLPSTSTSVSSPSPPPPQVPPSPSPPGPPNPSPPAVVSSASASNNMNIDKAGPLPVTTTGADLNKLNAAGVVNSPAGGLLQGGNKKKKTSKQEIDHVEHPQSDEDIERVVSFPHVSECNLCKVCIPHQEVANHPRAKAVEARMAYMLAHGDLLEEALAAPLTPGSDVDLDTQDIGRRRRQMMSNPHLWEDEDDESSLLQSNGSYITDSMDGGVIQVVDDERHRYILDPNAAAAVRGSGKQGTVRGSSRALAEMDEVLTDGLFRFM</sequence>
<feature type="region of interest" description="Disordered" evidence="1">
    <location>
        <begin position="175"/>
        <end position="205"/>
    </location>
</feature>
<feature type="transmembrane region" description="Helical" evidence="2">
    <location>
        <begin position="21"/>
        <end position="45"/>
    </location>
</feature>
<feature type="compositionally biased region" description="Low complexity" evidence="1">
    <location>
        <begin position="99"/>
        <end position="113"/>
    </location>
</feature>
<protein>
    <submittedName>
        <fullName evidence="3">Uncharacterized protein</fullName>
    </submittedName>
</protein>
<comment type="caution">
    <text evidence="3">The sequence shown here is derived from an EMBL/GenBank/DDBJ whole genome shotgun (WGS) entry which is preliminary data.</text>
</comment>
<evidence type="ECO:0000313" key="3">
    <source>
        <dbReference type="EMBL" id="GAX78974.1"/>
    </source>
</evidence>
<dbReference type="OrthoDB" id="10673984at2759"/>
<accession>A0A250X7B3</accession>
<evidence type="ECO:0000256" key="2">
    <source>
        <dbReference type="SAM" id="Phobius"/>
    </source>
</evidence>
<feature type="compositionally biased region" description="Pro residues" evidence="1">
    <location>
        <begin position="114"/>
        <end position="136"/>
    </location>
</feature>
<dbReference type="AlphaFoldDB" id="A0A250X7B3"/>
<keyword evidence="4" id="KW-1185">Reference proteome</keyword>
<dbReference type="Proteomes" id="UP000232323">
    <property type="component" value="Unassembled WGS sequence"/>
</dbReference>
<keyword evidence="2" id="KW-0472">Membrane</keyword>
<organism evidence="3 4">
    <name type="scientific">Chlamydomonas eustigma</name>
    <dbReference type="NCBI Taxonomy" id="1157962"/>
    <lineage>
        <taxon>Eukaryota</taxon>
        <taxon>Viridiplantae</taxon>
        <taxon>Chlorophyta</taxon>
        <taxon>core chlorophytes</taxon>
        <taxon>Chlorophyceae</taxon>
        <taxon>CS clade</taxon>
        <taxon>Chlamydomonadales</taxon>
        <taxon>Chlamydomonadaceae</taxon>
        <taxon>Chlamydomonas</taxon>
    </lineage>
</organism>
<reference evidence="3 4" key="1">
    <citation type="submission" date="2017-08" db="EMBL/GenBank/DDBJ databases">
        <title>Acidophilic green algal genome provides insights into adaptation to an acidic environment.</title>
        <authorList>
            <person name="Hirooka S."/>
            <person name="Hirose Y."/>
            <person name="Kanesaki Y."/>
            <person name="Higuchi S."/>
            <person name="Fujiwara T."/>
            <person name="Onuma R."/>
            <person name="Era A."/>
            <person name="Ohbayashi R."/>
            <person name="Uzuka A."/>
            <person name="Nozaki H."/>
            <person name="Yoshikawa H."/>
            <person name="Miyagishima S.Y."/>
        </authorList>
    </citation>
    <scope>NUCLEOTIDE SEQUENCE [LARGE SCALE GENOMIC DNA]</scope>
    <source>
        <strain evidence="3 4">NIES-2499</strain>
    </source>
</reference>
<feature type="region of interest" description="Disordered" evidence="1">
    <location>
        <begin position="76"/>
        <end position="155"/>
    </location>
</feature>
<proteinExistence type="predicted"/>
<evidence type="ECO:0000313" key="4">
    <source>
        <dbReference type="Proteomes" id="UP000232323"/>
    </source>
</evidence>
<keyword evidence="2" id="KW-1133">Transmembrane helix</keyword>
<evidence type="ECO:0000256" key="1">
    <source>
        <dbReference type="SAM" id="MobiDB-lite"/>
    </source>
</evidence>